<dbReference type="PRINTS" id="PR01036">
    <property type="entry name" value="TCRTETB"/>
</dbReference>
<protein>
    <recommendedName>
        <fullName evidence="7">Major facilitator superfamily (MFS) profile domain-containing protein</fullName>
    </recommendedName>
</protein>
<sequence length="552" mass="59008">MPSIVSTEPMDVAPKGDSEMQSDFERGSRFWMIFVALCCCTLLSALDLGGIGTAGPTIVHELNGSDFTWVASAYALAASMFIPLSGNLSQIFGRRPIILMGITLFAVGSAVCGSAHSMTALIIGRAIQGVGSGTTQALASIIVTDLVPLRQRGIYSGVTGMIWTVGSAAGPFLAGGLAEKATWRWLFYLNLPLSGLAFIVVAIFLRLKKPDGNFYHKISKVDWLGNIFLMASTCAIMLALTWGGIRFPWISVNILVPLALGLLGIIATLAYESRWPTHPVIPLKVLSNRTSIAGYIATFAQGMLTLGLAFYLPTWFQSVRVASPLVSGALFLPLTATICPWAIIQGVIIAKTGSFRPVNIIGWAMVVLGSGLLASMTLGSSVGLVILYQLILGAGVGFLHSTTITVLAPLPISENGPAVAFIVFLRQFSQAWGVAIWGTILQNALQNRVADSPMISQNTSLINSRQLAYGIIPLIPTLEPALQVQIREAFLQSFKQVWIAFTVCAAVGLLTCAVTREYSLKKSVDDDWGIDHSRGHPPSSSESEKDPEKAGH</sequence>
<dbReference type="OMA" id="TWFQSVR"/>
<dbReference type="SUPFAM" id="SSF103473">
    <property type="entry name" value="MFS general substrate transporter"/>
    <property type="match status" value="1"/>
</dbReference>
<dbReference type="AlphaFoldDB" id="A0A0D2NR62"/>
<evidence type="ECO:0000256" key="1">
    <source>
        <dbReference type="ARBA" id="ARBA00004141"/>
    </source>
</evidence>
<evidence type="ECO:0000256" key="6">
    <source>
        <dbReference type="SAM" id="Phobius"/>
    </source>
</evidence>
<feature type="transmembrane region" description="Helical" evidence="6">
    <location>
        <begin position="67"/>
        <end position="85"/>
    </location>
</feature>
<dbReference type="STRING" id="945553.A0A0D2NR62"/>
<dbReference type="OrthoDB" id="3437016at2759"/>
<feature type="transmembrane region" description="Helical" evidence="6">
    <location>
        <begin position="325"/>
        <end position="348"/>
    </location>
</feature>
<evidence type="ECO:0000256" key="2">
    <source>
        <dbReference type="ARBA" id="ARBA00022692"/>
    </source>
</evidence>
<feature type="transmembrane region" description="Helical" evidence="6">
    <location>
        <begin position="251"/>
        <end position="271"/>
    </location>
</feature>
<dbReference type="InterPro" id="IPR020846">
    <property type="entry name" value="MFS_dom"/>
</dbReference>
<accession>A0A0D2NR62</accession>
<dbReference type="InterPro" id="IPR036259">
    <property type="entry name" value="MFS_trans_sf"/>
</dbReference>
<evidence type="ECO:0000313" key="8">
    <source>
        <dbReference type="EMBL" id="KJA19196.1"/>
    </source>
</evidence>
<feature type="compositionally biased region" description="Basic and acidic residues" evidence="5">
    <location>
        <begin position="542"/>
        <end position="552"/>
    </location>
</feature>
<evidence type="ECO:0000256" key="4">
    <source>
        <dbReference type="ARBA" id="ARBA00023136"/>
    </source>
</evidence>
<evidence type="ECO:0000313" key="9">
    <source>
        <dbReference type="Proteomes" id="UP000054270"/>
    </source>
</evidence>
<dbReference type="InterPro" id="IPR011701">
    <property type="entry name" value="MFS"/>
</dbReference>
<dbReference type="PANTHER" id="PTHR23501">
    <property type="entry name" value="MAJOR FACILITATOR SUPERFAMILY"/>
    <property type="match status" value="1"/>
</dbReference>
<gene>
    <name evidence="8" type="ORF">HYPSUDRAFT_898391</name>
</gene>
<feature type="transmembrane region" description="Helical" evidence="6">
    <location>
        <begin position="497"/>
        <end position="515"/>
    </location>
</feature>
<dbReference type="PROSITE" id="PS50850">
    <property type="entry name" value="MFS"/>
    <property type="match status" value="1"/>
</dbReference>
<reference evidence="9" key="1">
    <citation type="submission" date="2014-04" db="EMBL/GenBank/DDBJ databases">
        <title>Evolutionary Origins and Diversification of the Mycorrhizal Mutualists.</title>
        <authorList>
            <consortium name="DOE Joint Genome Institute"/>
            <consortium name="Mycorrhizal Genomics Consortium"/>
            <person name="Kohler A."/>
            <person name="Kuo A."/>
            <person name="Nagy L.G."/>
            <person name="Floudas D."/>
            <person name="Copeland A."/>
            <person name="Barry K.W."/>
            <person name="Cichocki N."/>
            <person name="Veneault-Fourrey C."/>
            <person name="LaButti K."/>
            <person name="Lindquist E.A."/>
            <person name="Lipzen A."/>
            <person name="Lundell T."/>
            <person name="Morin E."/>
            <person name="Murat C."/>
            <person name="Riley R."/>
            <person name="Ohm R."/>
            <person name="Sun H."/>
            <person name="Tunlid A."/>
            <person name="Henrissat B."/>
            <person name="Grigoriev I.V."/>
            <person name="Hibbett D.S."/>
            <person name="Martin F."/>
        </authorList>
    </citation>
    <scope>NUCLEOTIDE SEQUENCE [LARGE SCALE GENOMIC DNA]</scope>
    <source>
        <strain evidence="9">FD-334 SS-4</strain>
    </source>
</reference>
<dbReference type="PANTHER" id="PTHR23501:SF102">
    <property type="entry name" value="DRUG TRANSPORTER, PUTATIVE (AFU_ORTHOLOGUE AFUA_3G08530)-RELATED"/>
    <property type="match status" value="1"/>
</dbReference>
<organism evidence="8 9">
    <name type="scientific">Hypholoma sublateritium (strain FD-334 SS-4)</name>
    <dbReference type="NCBI Taxonomy" id="945553"/>
    <lineage>
        <taxon>Eukaryota</taxon>
        <taxon>Fungi</taxon>
        <taxon>Dikarya</taxon>
        <taxon>Basidiomycota</taxon>
        <taxon>Agaricomycotina</taxon>
        <taxon>Agaricomycetes</taxon>
        <taxon>Agaricomycetidae</taxon>
        <taxon>Agaricales</taxon>
        <taxon>Agaricineae</taxon>
        <taxon>Strophariaceae</taxon>
        <taxon>Hypholoma</taxon>
    </lineage>
</organism>
<dbReference type="EMBL" id="KN817580">
    <property type="protein sequence ID" value="KJA19196.1"/>
    <property type="molecule type" value="Genomic_DNA"/>
</dbReference>
<proteinExistence type="predicted"/>
<feature type="transmembrane region" description="Helical" evidence="6">
    <location>
        <begin position="226"/>
        <end position="245"/>
    </location>
</feature>
<feature type="transmembrane region" description="Helical" evidence="6">
    <location>
        <begin position="97"/>
        <end position="123"/>
    </location>
</feature>
<keyword evidence="9" id="KW-1185">Reference proteome</keyword>
<feature type="transmembrane region" description="Helical" evidence="6">
    <location>
        <begin position="154"/>
        <end position="173"/>
    </location>
</feature>
<evidence type="ECO:0000256" key="3">
    <source>
        <dbReference type="ARBA" id="ARBA00022989"/>
    </source>
</evidence>
<evidence type="ECO:0000259" key="7">
    <source>
        <dbReference type="PROSITE" id="PS50850"/>
    </source>
</evidence>
<comment type="subcellular location">
    <subcellularLocation>
        <location evidence="1">Membrane</location>
        <topology evidence="1">Multi-pass membrane protein</topology>
    </subcellularLocation>
</comment>
<keyword evidence="2 6" id="KW-0812">Transmembrane</keyword>
<feature type="transmembrane region" description="Helical" evidence="6">
    <location>
        <begin position="360"/>
        <end position="379"/>
    </location>
</feature>
<feature type="transmembrane region" description="Helical" evidence="6">
    <location>
        <begin position="30"/>
        <end position="55"/>
    </location>
</feature>
<dbReference type="GO" id="GO:0005886">
    <property type="term" value="C:plasma membrane"/>
    <property type="evidence" value="ECO:0007669"/>
    <property type="project" value="TreeGrafter"/>
</dbReference>
<name>A0A0D2NR62_HYPSF</name>
<feature type="region of interest" description="Disordered" evidence="5">
    <location>
        <begin position="526"/>
        <end position="552"/>
    </location>
</feature>
<dbReference type="Pfam" id="PF07690">
    <property type="entry name" value="MFS_1"/>
    <property type="match status" value="1"/>
</dbReference>
<feature type="transmembrane region" description="Helical" evidence="6">
    <location>
        <begin position="185"/>
        <end position="205"/>
    </location>
</feature>
<dbReference type="Gene3D" id="1.20.1250.20">
    <property type="entry name" value="MFS general substrate transporter like domains"/>
    <property type="match status" value="1"/>
</dbReference>
<dbReference type="CDD" id="cd17502">
    <property type="entry name" value="MFS_Azr1_MDR_like"/>
    <property type="match status" value="1"/>
</dbReference>
<keyword evidence="4 6" id="KW-0472">Membrane</keyword>
<feature type="domain" description="Major facilitator superfamily (MFS) profile" evidence="7">
    <location>
        <begin position="33"/>
        <end position="520"/>
    </location>
</feature>
<dbReference type="GO" id="GO:0022857">
    <property type="term" value="F:transmembrane transporter activity"/>
    <property type="evidence" value="ECO:0007669"/>
    <property type="project" value="InterPro"/>
</dbReference>
<feature type="transmembrane region" description="Helical" evidence="6">
    <location>
        <begin position="292"/>
        <end position="313"/>
    </location>
</feature>
<evidence type="ECO:0000256" key="5">
    <source>
        <dbReference type="SAM" id="MobiDB-lite"/>
    </source>
</evidence>
<dbReference type="Proteomes" id="UP000054270">
    <property type="component" value="Unassembled WGS sequence"/>
</dbReference>
<keyword evidence="3 6" id="KW-1133">Transmembrane helix</keyword>
<feature type="transmembrane region" description="Helical" evidence="6">
    <location>
        <begin position="385"/>
        <end position="407"/>
    </location>
</feature>